<dbReference type="AlphaFoldDB" id="A0A9W9JPU3"/>
<sequence>MFMIAKVVILVSCMVTSVRTMLLSDNVPRLQQVSKKRGIAYNAACLVDALVNKKADMVSWTYNWDSKANNEMLLDLEYVPMLWGKKDFSGWRTAVEKALSGGSSHILGFNEPDLMSQANMSYSDAAKYYKEFITPYAARAQLISPAVSSSTIKGLGLDWFECFIRDCKDCSISGLAVHWYGNSVDELKSFVSDVISTASAHGISEIWLTEFALISDTNGVSDETKTAKFLNEVLPWLDSQPEITRYAYFYCANGYLVTNDAENLIGEIYISSSS</sequence>
<protein>
    <recommendedName>
        <fullName evidence="2">Asl1-like glycosyl hydrolase catalytic domain-containing protein</fullName>
    </recommendedName>
</protein>
<reference evidence="3" key="1">
    <citation type="submission" date="2022-12" db="EMBL/GenBank/DDBJ databases">
        <authorList>
            <person name="Petersen C."/>
        </authorList>
    </citation>
    <scope>NUCLEOTIDE SEQUENCE</scope>
    <source>
        <strain evidence="3">IBT 15544</strain>
    </source>
</reference>
<dbReference type="OrthoDB" id="43654at2759"/>
<keyword evidence="1" id="KW-0732">Signal</keyword>
<dbReference type="GO" id="GO:0009277">
    <property type="term" value="C:fungal-type cell wall"/>
    <property type="evidence" value="ECO:0007669"/>
    <property type="project" value="TreeGrafter"/>
</dbReference>
<evidence type="ECO:0000313" key="3">
    <source>
        <dbReference type="EMBL" id="KAJ5198765.1"/>
    </source>
</evidence>
<feature type="chain" id="PRO_5040917014" description="Asl1-like glycosyl hydrolase catalytic domain-containing protein" evidence="1">
    <location>
        <begin position="21"/>
        <end position="274"/>
    </location>
</feature>
<dbReference type="GeneID" id="83182245"/>
<keyword evidence="4" id="KW-1185">Reference proteome</keyword>
<evidence type="ECO:0000259" key="2">
    <source>
        <dbReference type="Pfam" id="PF11790"/>
    </source>
</evidence>
<dbReference type="SUPFAM" id="SSF51445">
    <property type="entry name" value="(Trans)glycosidases"/>
    <property type="match status" value="1"/>
</dbReference>
<organism evidence="3 4">
    <name type="scientific">Penicillium cinerascens</name>
    <dbReference type="NCBI Taxonomy" id="70096"/>
    <lineage>
        <taxon>Eukaryota</taxon>
        <taxon>Fungi</taxon>
        <taxon>Dikarya</taxon>
        <taxon>Ascomycota</taxon>
        <taxon>Pezizomycotina</taxon>
        <taxon>Eurotiomycetes</taxon>
        <taxon>Eurotiomycetidae</taxon>
        <taxon>Eurotiales</taxon>
        <taxon>Aspergillaceae</taxon>
        <taxon>Penicillium</taxon>
    </lineage>
</organism>
<dbReference type="PANTHER" id="PTHR34154:SF10">
    <property type="entry name" value="ASL1-LIKE GLYCOSYL HYDROLASE CATALYTIC DOMAIN-CONTAINING PROTEIN"/>
    <property type="match status" value="1"/>
</dbReference>
<dbReference type="Gene3D" id="3.20.20.80">
    <property type="entry name" value="Glycosidases"/>
    <property type="match status" value="1"/>
</dbReference>
<feature type="domain" description="Asl1-like glycosyl hydrolase catalytic" evidence="2">
    <location>
        <begin position="38"/>
        <end position="265"/>
    </location>
</feature>
<proteinExistence type="predicted"/>
<dbReference type="GO" id="GO:0071966">
    <property type="term" value="P:fungal-type cell wall polysaccharide metabolic process"/>
    <property type="evidence" value="ECO:0007669"/>
    <property type="project" value="TreeGrafter"/>
</dbReference>
<dbReference type="Proteomes" id="UP001150904">
    <property type="component" value="Unassembled WGS sequence"/>
</dbReference>
<evidence type="ECO:0000256" key="1">
    <source>
        <dbReference type="SAM" id="SignalP"/>
    </source>
</evidence>
<dbReference type="PANTHER" id="PTHR34154">
    <property type="entry name" value="ALKALI-SENSITIVE LINKAGE PROTEIN 1"/>
    <property type="match status" value="1"/>
</dbReference>
<dbReference type="InterPro" id="IPR053183">
    <property type="entry name" value="ASL1"/>
</dbReference>
<dbReference type="Pfam" id="PF11790">
    <property type="entry name" value="Glyco_hydro_cc"/>
    <property type="match status" value="1"/>
</dbReference>
<dbReference type="RefSeq" id="XP_058307193.1">
    <property type="nucleotide sequence ID" value="XM_058454944.1"/>
</dbReference>
<feature type="signal peptide" evidence="1">
    <location>
        <begin position="1"/>
        <end position="20"/>
    </location>
</feature>
<comment type="caution">
    <text evidence="3">The sequence shown here is derived from an EMBL/GenBank/DDBJ whole genome shotgun (WGS) entry which is preliminary data.</text>
</comment>
<accession>A0A9W9JPU3</accession>
<evidence type="ECO:0000313" key="4">
    <source>
        <dbReference type="Proteomes" id="UP001150904"/>
    </source>
</evidence>
<name>A0A9W9JPU3_9EURO</name>
<dbReference type="InterPro" id="IPR017853">
    <property type="entry name" value="GH"/>
</dbReference>
<reference evidence="3" key="2">
    <citation type="journal article" date="2023" name="IMA Fungus">
        <title>Comparative genomic study of the Penicillium genus elucidates a diverse pangenome and 15 lateral gene transfer events.</title>
        <authorList>
            <person name="Petersen C."/>
            <person name="Sorensen T."/>
            <person name="Nielsen M.R."/>
            <person name="Sondergaard T.E."/>
            <person name="Sorensen J.L."/>
            <person name="Fitzpatrick D.A."/>
            <person name="Frisvad J.C."/>
            <person name="Nielsen K.L."/>
        </authorList>
    </citation>
    <scope>NUCLEOTIDE SEQUENCE</scope>
    <source>
        <strain evidence="3">IBT 15544</strain>
    </source>
</reference>
<dbReference type="EMBL" id="JAPQKR010000014">
    <property type="protein sequence ID" value="KAJ5198765.1"/>
    <property type="molecule type" value="Genomic_DNA"/>
</dbReference>
<gene>
    <name evidence="3" type="ORF">N7498_007882</name>
</gene>
<dbReference type="FunFam" id="3.20.20.80:FF:000271">
    <property type="entry name" value="Alkali-sensitive linkage protein 1"/>
    <property type="match status" value="1"/>
</dbReference>
<dbReference type="InterPro" id="IPR024655">
    <property type="entry name" value="Asl1_glyco_hydro_catalytic"/>
</dbReference>